<dbReference type="SUPFAM" id="SSF46689">
    <property type="entry name" value="Homeodomain-like"/>
    <property type="match status" value="1"/>
</dbReference>
<dbReference type="Pfam" id="PF00046">
    <property type="entry name" value="Homeodomain"/>
    <property type="match status" value="1"/>
</dbReference>
<proteinExistence type="inferred from homology"/>
<dbReference type="GO" id="GO:0048513">
    <property type="term" value="P:animal organ development"/>
    <property type="evidence" value="ECO:0007669"/>
    <property type="project" value="UniProtKB-ARBA"/>
</dbReference>
<dbReference type="PANTHER" id="PTHR45664:SF12">
    <property type="entry name" value="PANCREAS_DUODENUM HOMEOBOX PROTEIN 1"/>
    <property type="match status" value="1"/>
</dbReference>
<keyword evidence="4 7" id="KW-0238">DNA-binding</keyword>
<evidence type="ECO:0000256" key="2">
    <source>
        <dbReference type="ARBA" id="ARBA00006403"/>
    </source>
</evidence>
<dbReference type="SMART" id="SM00415">
    <property type="entry name" value="HSF"/>
    <property type="match status" value="1"/>
</dbReference>
<dbReference type="OrthoDB" id="6151152at2759"/>
<feature type="region of interest" description="Disordered" evidence="10">
    <location>
        <begin position="139"/>
        <end position="176"/>
    </location>
</feature>
<dbReference type="PROSITE" id="PS50071">
    <property type="entry name" value="HOMEOBOX_2"/>
    <property type="match status" value="1"/>
</dbReference>
<reference evidence="12 13" key="1">
    <citation type="submission" date="2020-06" db="EMBL/GenBank/DDBJ databases">
        <authorList>
            <person name="Li R."/>
            <person name="Bekaert M."/>
        </authorList>
    </citation>
    <scope>NUCLEOTIDE SEQUENCE [LARGE SCALE GENOMIC DNA]</scope>
    <source>
        <strain evidence="13">wild</strain>
    </source>
</reference>
<feature type="compositionally biased region" description="Basic and acidic residues" evidence="10">
    <location>
        <begin position="458"/>
        <end position="476"/>
    </location>
</feature>
<evidence type="ECO:0000313" key="12">
    <source>
        <dbReference type="EMBL" id="CAC5374401.1"/>
    </source>
</evidence>
<dbReference type="GO" id="GO:0000978">
    <property type="term" value="F:RNA polymerase II cis-regulatory region sequence-specific DNA binding"/>
    <property type="evidence" value="ECO:0007669"/>
    <property type="project" value="TreeGrafter"/>
</dbReference>
<dbReference type="GO" id="GO:0000981">
    <property type="term" value="F:DNA-binding transcription factor activity, RNA polymerase II-specific"/>
    <property type="evidence" value="ECO:0007669"/>
    <property type="project" value="InterPro"/>
</dbReference>
<sequence>MTNCHQGKVTNAVRVRLSFDSKDPFPEKLYDVANNGYLVKWNGCGTAVQVEDSDKFEKEVMKCYPGFLQIPSFVNFRRLFREYSFDWKFLDDEQTFEFSHPYFVYGYRDAVSEIRTRRKSFSKPTLDISAFQKEVNALDNDNDEDGKRYNTRRSRRTKTRKSLETENKGAHHSEDYTNDSKFVINDSLQDASSNDSYSSNQTTKPDYLNNSSIINYHNTSSNTFSSVASDIMKLFIKNEFSFEDFCTWTERNQCDFNLNANKWDILESVNNQSQALITTTDGYSNSSQISFADPQLQEEPCGNCKCCRAFQIFHYENISSQGLASRNMTVPGELDLSCDDVFDVERAQFSIEDENKRTRTAYTRGQLLELEKEFHFNKYISRPRRIELAAMLNLTERHIKIWFQNRRMKWKKDEAKRRPRPQSSSESKKNSPESPDSPSLTELSPISNCSKISSPSRSDVESPKTLKRESLTELKKSSVKQDST</sequence>
<evidence type="ECO:0000256" key="6">
    <source>
        <dbReference type="ARBA" id="ARBA00023242"/>
    </source>
</evidence>
<evidence type="ECO:0000256" key="10">
    <source>
        <dbReference type="SAM" id="MobiDB-lite"/>
    </source>
</evidence>
<evidence type="ECO:0000256" key="3">
    <source>
        <dbReference type="ARBA" id="ARBA00022473"/>
    </source>
</evidence>
<evidence type="ECO:0000256" key="7">
    <source>
        <dbReference type="PROSITE-ProRule" id="PRU00108"/>
    </source>
</evidence>
<keyword evidence="3" id="KW-0217">Developmental protein</keyword>
<dbReference type="PROSITE" id="PS00027">
    <property type="entry name" value="HOMEOBOX_1"/>
    <property type="match status" value="1"/>
</dbReference>
<dbReference type="EMBL" id="CACVKT020002008">
    <property type="protein sequence ID" value="CAC5374401.1"/>
    <property type="molecule type" value="Genomic_DNA"/>
</dbReference>
<dbReference type="Proteomes" id="UP000507470">
    <property type="component" value="Unassembled WGS sequence"/>
</dbReference>
<dbReference type="GO" id="GO:0005634">
    <property type="term" value="C:nucleus"/>
    <property type="evidence" value="ECO:0007669"/>
    <property type="project" value="UniProtKB-SubCell"/>
</dbReference>
<keyword evidence="6 7" id="KW-0539">Nucleus</keyword>
<dbReference type="FunFam" id="1.10.10.60:FF:000176">
    <property type="entry name" value="pancreas/duodenum homeobox protein 1"/>
    <property type="match status" value="1"/>
</dbReference>
<feature type="compositionally biased region" description="Polar residues" evidence="10">
    <location>
        <begin position="440"/>
        <end position="457"/>
    </location>
</feature>
<dbReference type="Gene3D" id="1.10.10.60">
    <property type="entry name" value="Homeodomain-like"/>
    <property type="match status" value="1"/>
</dbReference>
<dbReference type="InterPro" id="IPR009057">
    <property type="entry name" value="Homeodomain-like_sf"/>
</dbReference>
<feature type="compositionally biased region" description="Basic residues" evidence="10">
    <location>
        <begin position="149"/>
        <end position="160"/>
    </location>
</feature>
<dbReference type="InterPro" id="IPR000232">
    <property type="entry name" value="HSF_DNA-bd"/>
</dbReference>
<dbReference type="GO" id="GO:0045944">
    <property type="term" value="P:positive regulation of transcription by RNA polymerase II"/>
    <property type="evidence" value="ECO:0007669"/>
    <property type="project" value="UniProtKB-ARBA"/>
</dbReference>
<evidence type="ECO:0000259" key="11">
    <source>
        <dbReference type="PROSITE" id="PS50071"/>
    </source>
</evidence>
<evidence type="ECO:0000256" key="1">
    <source>
        <dbReference type="ARBA" id="ARBA00004123"/>
    </source>
</evidence>
<dbReference type="SMART" id="SM00389">
    <property type="entry name" value="HOX"/>
    <property type="match status" value="1"/>
</dbReference>
<organism evidence="12 13">
    <name type="scientific">Mytilus coruscus</name>
    <name type="common">Sea mussel</name>
    <dbReference type="NCBI Taxonomy" id="42192"/>
    <lineage>
        <taxon>Eukaryota</taxon>
        <taxon>Metazoa</taxon>
        <taxon>Spiralia</taxon>
        <taxon>Lophotrochozoa</taxon>
        <taxon>Mollusca</taxon>
        <taxon>Bivalvia</taxon>
        <taxon>Autobranchia</taxon>
        <taxon>Pteriomorphia</taxon>
        <taxon>Mytilida</taxon>
        <taxon>Mytiloidea</taxon>
        <taxon>Mytilidae</taxon>
        <taxon>Mytilinae</taxon>
        <taxon>Mytilus</taxon>
    </lineage>
</organism>
<keyword evidence="5 7" id="KW-0371">Homeobox</keyword>
<feature type="region of interest" description="Disordered" evidence="10">
    <location>
        <begin position="411"/>
        <end position="484"/>
    </location>
</feature>
<evidence type="ECO:0000256" key="4">
    <source>
        <dbReference type="ARBA" id="ARBA00023125"/>
    </source>
</evidence>
<evidence type="ECO:0000313" key="13">
    <source>
        <dbReference type="Proteomes" id="UP000507470"/>
    </source>
</evidence>
<dbReference type="InterPro" id="IPR017970">
    <property type="entry name" value="Homeobox_CS"/>
</dbReference>
<dbReference type="InterPro" id="IPR001356">
    <property type="entry name" value="HD"/>
</dbReference>
<dbReference type="InterPro" id="IPR036388">
    <property type="entry name" value="WH-like_DNA-bd_sf"/>
</dbReference>
<dbReference type="Gene3D" id="1.10.10.10">
    <property type="entry name" value="Winged helix-like DNA-binding domain superfamily/Winged helix DNA-binding domain"/>
    <property type="match status" value="1"/>
</dbReference>
<feature type="compositionally biased region" description="Basic and acidic residues" evidence="10">
    <location>
        <begin position="161"/>
        <end position="175"/>
    </location>
</feature>
<dbReference type="SUPFAM" id="SSF46785">
    <property type="entry name" value="Winged helix' DNA-binding domain"/>
    <property type="match status" value="1"/>
</dbReference>
<dbReference type="PRINTS" id="PR00024">
    <property type="entry name" value="HOMEOBOX"/>
</dbReference>
<keyword evidence="13" id="KW-1185">Reference proteome</keyword>
<dbReference type="InterPro" id="IPR036390">
    <property type="entry name" value="WH_DNA-bd_sf"/>
</dbReference>
<name>A0A6J8AUZ8_MYTCO</name>
<feature type="domain" description="Homeobox" evidence="11">
    <location>
        <begin position="353"/>
        <end position="413"/>
    </location>
</feature>
<evidence type="ECO:0000256" key="5">
    <source>
        <dbReference type="ARBA" id="ARBA00023155"/>
    </source>
</evidence>
<evidence type="ECO:0000256" key="9">
    <source>
        <dbReference type="RuleBase" id="RU004020"/>
    </source>
</evidence>
<dbReference type="Pfam" id="PF00447">
    <property type="entry name" value="HSF_DNA-bind"/>
    <property type="match status" value="1"/>
</dbReference>
<accession>A0A6J8AUZ8</accession>
<dbReference type="AlphaFoldDB" id="A0A6J8AUZ8"/>
<comment type="subcellular location">
    <subcellularLocation>
        <location evidence="1 7 8">Nucleus</location>
    </subcellularLocation>
</comment>
<evidence type="ECO:0000256" key="8">
    <source>
        <dbReference type="RuleBase" id="RU000682"/>
    </source>
</evidence>
<gene>
    <name evidence="12" type="ORF">MCOR_11805</name>
</gene>
<feature type="DNA-binding region" description="Homeobox" evidence="7">
    <location>
        <begin position="355"/>
        <end position="414"/>
    </location>
</feature>
<dbReference type="CDD" id="cd00086">
    <property type="entry name" value="homeodomain"/>
    <property type="match status" value="1"/>
</dbReference>
<dbReference type="PANTHER" id="PTHR45664">
    <property type="entry name" value="PROTEIN ZERKNUELLT 1-RELATED"/>
    <property type="match status" value="1"/>
</dbReference>
<comment type="similarity">
    <text evidence="2 9">Belongs to the HSF family.</text>
</comment>
<protein>
    <submittedName>
        <fullName evidence="12">IPF1</fullName>
    </submittedName>
</protein>
<dbReference type="InterPro" id="IPR020479">
    <property type="entry name" value="HD_metazoa"/>
</dbReference>